<dbReference type="GO" id="GO:0016705">
    <property type="term" value="F:oxidoreductase activity, acting on paired donors, with incorporation or reduction of molecular oxygen"/>
    <property type="evidence" value="ECO:0007669"/>
    <property type="project" value="InterPro"/>
</dbReference>
<evidence type="ECO:0000256" key="8">
    <source>
        <dbReference type="SAM" id="MobiDB-lite"/>
    </source>
</evidence>
<dbReference type="InterPro" id="IPR036396">
    <property type="entry name" value="Cyt_P450_sf"/>
</dbReference>
<dbReference type="Pfam" id="PF00067">
    <property type="entry name" value="p450"/>
    <property type="match status" value="1"/>
</dbReference>
<sequence>MRSCSGGSTSSFLLRKKEGRKIKMALLSLALGSLILSLVYLAVRHVLPHPANPRANFPPGPPALPFLGNLHQIQLTKPFLQFAEWGRTHGAHGLVGLRLGPSSRAVVVNSWRAARDLLDRRGAVYSSRPYVPIVEYVVPPPGDIHLVFMPYGPKWRKARRTVTDFLRDDEVDRLVPLQDAESSQMMHDLLLLSAPAPSPAPSPAPAPAPAPAPGQYHDHVLRCFGAVVMTSVFGTRGRDFGDEGRIRQFFDCQAEWAGMLDQGAVPPFDVFPFLRHVPDVLTPWRGWRRRAAALKSKQNGLYRDLFREARARVERQGKAGGSFVASLLRNNARDGYSEVELEYITGFLMEGGSDTTAGAFETFVLAMAAYQEVQRRAQAEVDSVFGEDGVRSGQAGADALPYLKACFLETLRWRPGFPLAIPHATTQDDIYQGYHIPANTTILMNIWAISHDPDEYEDPDSFRPERFLDGEFGTASGSREEPNETAEGGPGDQTDSQSQSQSQSQSRRPTYGFGAGRRVCAGQRMAENSMLMTMSKLLWYFDVVVPGGRAPDTGVRTAFKDAILTGPKPFDVGFDVRGERRRGVLVDEWAKADAWLRQFE</sequence>
<organism evidence="9 10">
    <name type="scientific">Colletotrichum tanaceti</name>
    <dbReference type="NCBI Taxonomy" id="1306861"/>
    <lineage>
        <taxon>Eukaryota</taxon>
        <taxon>Fungi</taxon>
        <taxon>Dikarya</taxon>
        <taxon>Ascomycota</taxon>
        <taxon>Pezizomycotina</taxon>
        <taxon>Sordariomycetes</taxon>
        <taxon>Hypocreomycetidae</taxon>
        <taxon>Glomerellales</taxon>
        <taxon>Glomerellaceae</taxon>
        <taxon>Colletotrichum</taxon>
        <taxon>Colletotrichum destructivum species complex</taxon>
    </lineage>
</organism>
<dbReference type="PRINTS" id="PR00463">
    <property type="entry name" value="EP450I"/>
</dbReference>
<dbReference type="STRING" id="1306861.A0A4U6X014"/>
<dbReference type="CDD" id="cd11065">
    <property type="entry name" value="CYP64-like"/>
    <property type="match status" value="1"/>
</dbReference>
<dbReference type="Gene3D" id="1.10.630.10">
    <property type="entry name" value="Cytochrome P450"/>
    <property type="match status" value="1"/>
</dbReference>
<feature type="compositionally biased region" description="Low complexity" evidence="8">
    <location>
        <begin position="496"/>
        <end position="506"/>
    </location>
</feature>
<dbReference type="InterPro" id="IPR002401">
    <property type="entry name" value="Cyt_P450_E_grp-I"/>
</dbReference>
<reference evidence="9 10" key="1">
    <citation type="journal article" date="2019" name="PLoS ONE">
        <title>Comparative genome analysis indicates high evolutionary potential of pathogenicity genes in Colletotrichum tanaceti.</title>
        <authorList>
            <person name="Lelwala R.V."/>
            <person name="Korhonen P.K."/>
            <person name="Young N.D."/>
            <person name="Scott J.B."/>
            <person name="Ades P.A."/>
            <person name="Gasser R.B."/>
            <person name="Taylor P.W.J."/>
        </authorList>
    </citation>
    <scope>NUCLEOTIDE SEQUENCE [LARGE SCALE GENOMIC DNA]</scope>
    <source>
        <strain evidence="9">BRIP57314</strain>
    </source>
</reference>
<comment type="similarity">
    <text evidence="1 7">Belongs to the cytochrome P450 family.</text>
</comment>
<feature type="compositionally biased region" description="Basic and acidic residues" evidence="8">
    <location>
        <begin position="460"/>
        <end position="469"/>
    </location>
</feature>
<keyword evidence="2 6" id="KW-0479">Metal-binding</keyword>
<comment type="cofactor">
    <cofactor evidence="6">
        <name>heme</name>
        <dbReference type="ChEBI" id="CHEBI:30413"/>
    </cofactor>
</comment>
<dbReference type="Proteomes" id="UP000310108">
    <property type="component" value="Unassembled WGS sequence"/>
</dbReference>
<evidence type="ECO:0000256" key="3">
    <source>
        <dbReference type="ARBA" id="ARBA00023002"/>
    </source>
</evidence>
<evidence type="ECO:0000256" key="4">
    <source>
        <dbReference type="ARBA" id="ARBA00023004"/>
    </source>
</evidence>
<evidence type="ECO:0000313" key="9">
    <source>
        <dbReference type="EMBL" id="TKW48711.1"/>
    </source>
</evidence>
<dbReference type="PANTHER" id="PTHR46300">
    <property type="entry name" value="P450, PUTATIVE (EUROFUNG)-RELATED-RELATED"/>
    <property type="match status" value="1"/>
</dbReference>
<feature type="binding site" description="axial binding residue" evidence="6">
    <location>
        <position position="520"/>
    </location>
    <ligand>
        <name>heme</name>
        <dbReference type="ChEBI" id="CHEBI:30413"/>
    </ligand>
    <ligandPart>
        <name>Fe</name>
        <dbReference type="ChEBI" id="CHEBI:18248"/>
    </ligandPart>
</feature>
<evidence type="ECO:0000256" key="6">
    <source>
        <dbReference type="PIRSR" id="PIRSR602401-1"/>
    </source>
</evidence>
<dbReference type="InterPro" id="IPR050364">
    <property type="entry name" value="Cytochrome_P450_fung"/>
</dbReference>
<comment type="caution">
    <text evidence="9">The sequence shown here is derived from an EMBL/GenBank/DDBJ whole genome shotgun (WGS) entry which is preliminary data.</text>
</comment>
<name>A0A4U6X014_9PEZI</name>
<dbReference type="PROSITE" id="PS00086">
    <property type="entry name" value="CYTOCHROME_P450"/>
    <property type="match status" value="1"/>
</dbReference>
<evidence type="ECO:0000256" key="2">
    <source>
        <dbReference type="ARBA" id="ARBA00022723"/>
    </source>
</evidence>
<feature type="region of interest" description="Disordered" evidence="8">
    <location>
        <begin position="455"/>
        <end position="515"/>
    </location>
</feature>
<evidence type="ECO:0000256" key="1">
    <source>
        <dbReference type="ARBA" id="ARBA00010617"/>
    </source>
</evidence>
<accession>A0A4U6X014</accession>
<keyword evidence="10" id="KW-1185">Reference proteome</keyword>
<dbReference type="GO" id="GO:0020037">
    <property type="term" value="F:heme binding"/>
    <property type="evidence" value="ECO:0007669"/>
    <property type="project" value="InterPro"/>
</dbReference>
<gene>
    <name evidence="9" type="primary">ftmP450-2</name>
    <name evidence="9" type="ORF">CTA1_12496</name>
</gene>
<evidence type="ECO:0000256" key="7">
    <source>
        <dbReference type="RuleBase" id="RU000461"/>
    </source>
</evidence>
<dbReference type="AlphaFoldDB" id="A0A4U6X014"/>
<dbReference type="SUPFAM" id="SSF48264">
    <property type="entry name" value="Cytochrome P450"/>
    <property type="match status" value="1"/>
</dbReference>
<evidence type="ECO:0000313" key="10">
    <source>
        <dbReference type="Proteomes" id="UP000310108"/>
    </source>
</evidence>
<dbReference type="EMBL" id="PJEX01000763">
    <property type="protein sequence ID" value="TKW48711.1"/>
    <property type="molecule type" value="Genomic_DNA"/>
</dbReference>
<dbReference type="GO" id="GO:0004497">
    <property type="term" value="F:monooxygenase activity"/>
    <property type="evidence" value="ECO:0007669"/>
    <property type="project" value="UniProtKB-KW"/>
</dbReference>
<keyword evidence="6 7" id="KW-0349">Heme</keyword>
<evidence type="ECO:0000256" key="5">
    <source>
        <dbReference type="ARBA" id="ARBA00023033"/>
    </source>
</evidence>
<dbReference type="PANTHER" id="PTHR46300:SF2">
    <property type="entry name" value="CYTOCHROME P450 MONOOXYGENASE ALNH-RELATED"/>
    <property type="match status" value="1"/>
</dbReference>
<protein>
    <submittedName>
        <fullName evidence="9">Fumitremorgin C synthase</fullName>
    </submittedName>
</protein>
<dbReference type="InterPro" id="IPR017972">
    <property type="entry name" value="Cyt_P450_CS"/>
</dbReference>
<keyword evidence="5 7" id="KW-0503">Monooxygenase</keyword>
<keyword evidence="4 6" id="KW-0408">Iron</keyword>
<dbReference type="InterPro" id="IPR001128">
    <property type="entry name" value="Cyt_P450"/>
</dbReference>
<dbReference type="GO" id="GO:0005506">
    <property type="term" value="F:iron ion binding"/>
    <property type="evidence" value="ECO:0007669"/>
    <property type="project" value="InterPro"/>
</dbReference>
<proteinExistence type="inferred from homology"/>
<keyword evidence="3 7" id="KW-0560">Oxidoreductase</keyword>